<sequence>MEDCKKGTRIIRMLTADEIECRISMVNEKGVALLLFKDARVDQKILDETFGPLGWKRSHQEIGGDLYCTVEVWDKEKGQWIGKQDVGTPGSAEKEKGRASDSFKRACFNWGIGRELYTAPSIWIPAWKTRIQEKDGKHYCRECFRVLEIRYDQERTICELKLTDSEGQLVYEFQTSPAVAEPVQSGLSREQEQAMERELKRTGVTLEEVLSRYHIQEAGQITDEIYQKAMRDLKRSRSRDAA</sequence>
<dbReference type="EMBL" id="DVKS01000147">
    <property type="protein sequence ID" value="HIT42108.1"/>
    <property type="molecule type" value="Genomic_DNA"/>
</dbReference>
<evidence type="ECO:0000313" key="1">
    <source>
        <dbReference type="EMBL" id="HIT42108.1"/>
    </source>
</evidence>
<gene>
    <name evidence="1" type="ORF">IAB60_08450</name>
</gene>
<evidence type="ECO:0008006" key="3">
    <source>
        <dbReference type="Google" id="ProtNLM"/>
    </source>
</evidence>
<reference evidence="1" key="1">
    <citation type="submission" date="2020-10" db="EMBL/GenBank/DDBJ databases">
        <authorList>
            <person name="Gilroy R."/>
        </authorList>
    </citation>
    <scope>NUCLEOTIDE SEQUENCE</scope>
    <source>
        <strain evidence="1">CHK123-3438</strain>
    </source>
</reference>
<organism evidence="1 2">
    <name type="scientific">Candidatus Caccovicinus merdipullorum</name>
    <dbReference type="NCBI Taxonomy" id="2840724"/>
    <lineage>
        <taxon>Bacteria</taxon>
        <taxon>Bacillati</taxon>
        <taxon>Bacillota</taxon>
        <taxon>Clostridia</taxon>
        <taxon>Eubacteriales</taxon>
        <taxon>Candidatus Caccovicinus</taxon>
    </lineage>
</organism>
<dbReference type="Proteomes" id="UP000886860">
    <property type="component" value="Unassembled WGS sequence"/>
</dbReference>
<evidence type="ECO:0000313" key="2">
    <source>
        <dbReference type="Proteomes" id="UP000886860"/>
    </source>
</evidence>
<dbReference type="AlphaFoldDB" id="A0A9D1GJ86"/>
<protein>
    <recommendedName>
        <fullName evidence="3">Rad52/22 family double-strand break repair protein</fullName>
    </recommendedName>
</protein>
<reference evidence="1" key="2">
    <citation type="journal article" date="2021" name="PeerJ">
        <title>Extensive microbial diversity within the chicken gut microbiome revealed by metagenomics and culture.</title>
        <authorList>
            <person name="Gilroy R."/>
            <person name="Ravi A."/>
            <person name="Getino M."/>
            <person name="Pursley I."/>
            <person name="Horton D.L."/>
            <person name="Alikhan N.F."/>
            <person name="Baker D."/>
            <person name="Gharbi K."/>
            <person name="Hall N."/>
            <person name="Watson M."/>
            <person name="Adriaenssens E.M."/>
            <person name="Foster-Nyarko E."/>
            <person name="Jarju S."/>
            <person name="Secka A."/>
            <person name="Antonio M."/>
            <person name="Oren A."/>
            <person name="Chaudhuri R.R."/>
            <person name="La Ragione R."/>
            <person name="Hildebrand F."/>
            <person name="Pallen M.J."/>
        </authorList>
    </citation>
    <scope>NUCLEOTIDE SEQUENCE</scope>
    <source>
        <strain evidence="1">CHK123-3438</strain>
    </source>
</reference>
<accession>A0A9D1GJ86</accession>
<proteinExistence type="predicted"/>
<comment type="caution">
    <text evidence="1">The sequence shown here is derived from an EMBL/GenBank/DDBJ whole genome shotgun (WGS) entry which is preliminary data.</text>
</comment>
<name>A0A9D1GJ86_9FIRM</name>